<dbReference type="InterPro" id="IPR058240">
    <property type="entry name" value="rSAM_sf"/>
</dbReference>
<evidence type="ECO:0000256" key="2">
    <source>
        <dbReference type="ARBA" id="ARBA00022485"/>
    </source>
</evidence>
<dbReference type="InterPro" id="IPR034474">
    <property type="entry name" value="Methyltransferase_Class_D"/>
</dbReference>
<proteinExistence type="predicted"/>
<dbReference type="SFLD" id="SFLDG01100">
    <property type="entry name" value="methyltransferase_(Class_D)"/>
    <property type="match status" value="1"/>
</dbReference>
<dbReference type="GO" id="GO:0003824">
    <property type="term" value="F:catalytic activity"/>
    <property type="evidence" value="ECO:0007669"/>
    <property type="project" value="InterPro"/>
</dbReference>
<dbReference type="SFLD" id="SFLDS00029">
    <property type="entry name" value="Radical_SAM"/>
    <property type="match status" value="1"/>
</dbReference>
<keyword evidence="9" id="KW-1185">Reference proteome</keyword>
<evidence type="ECO:0000259" key="7">
    <source>
        <dbReference type="PROSITE" id="PS51918"/>
    </source>
</evidence>
<dbReference type="PROSITE" id="PS01305">
    <property type="entry name" value="MOAA_NIFB_PQQE"/>
    <property type="match status" value="1"/>
</dbReference>
<accession>A0A3G1KX37</accession>
<dbReference type="CDD" id="cd01335">
    <property type="entry name" value="Radical_SAM"/>
    <property type="match status" value="1"/>
</dbReference>
<evidence type="ECO:0000256" key="4">
    <source>
        <dbReference type="ARBA" id="ARBA00022723"/>
    </source>
</evidence>
<evidence type="ECO:0000256" key="6">
    <source>
        <dbReference type="ARBA" id="ARBA00023014"/>
    </source>
</evidence>
<dbReference type="PROSITE" id="PS51918">
    <property type="entry name" value="RADICAL_SAM"/>
    <property type="match status" value="1"/>
</dbReference>
<dbReference type="InterPro" id="IPR043768">
    <property type="entry name" value="DUF5714"/>
</dbReference>
<dbReference type="Pfam" id="PF23545">
    <property type="entry name" value="Zn_ribbon_HMPTM"/>
    <property type="match status" value="1"/>
</dbReference>
<dbReference type="KEGG" id="fwa:DCMF_21150"/>
<gene>
    <name evidence="8" type="ORF">DCMF_21150</name>
</gene>
<evidence type="ECO:0000256" key="3">
    <source>
        <dbReference type="ARBA" id="ARBA00022691"/>
    </source>
</evidence>
<dbReference type="OrthoDB" id="9810775at2"/>
<dbReference type="InterPro" id="IPR000385">
    <property type="entry name" value="MoaA_NifB_PqqE_Fe-S-bd_CS"/>
</dbReference>
<feature type="domain" description="Radical SAM core" evidence="7">
    <location>
        <begin position="90"/>
        <end position="304"/>
    </location>
</feature>
<dbReference type="InterPro" id="IPR056488">
    <property type="entry name" value="Zn_ribbon_HMPTM"/>
</dbReference>
<evidence type="ECO:0000313" key="8">
    <source>
        <dbReference type="EMBL" id="ATW26929.1"/>
    </source>
</evidence>
<keyword evidence="3" id="KW-0949">S-adenosyl-L-methionine</keyword>
<evidence type="ECO:0000256" key="1">
    <source>
        <dbReference type="ARBA" id="ARBA00001966"/>
    </source>
</evidence>
<comment type="cofactor">
    <cofactor evidence="1">
        <name>[4Fe-4S] cluster</name>
        <dbReference type="ChEBI" id="CHEBI:49883"/>
    </cofactor>
</comment>
<keyword evidence="2" id="KW-0004">4Fe-4S</keyword>
<protein>
    <recommendedName>
        <fullName evidence="7">Radical SAM core domain-containing protein</fullName>
    </recommendedName>
</protein>
<keyword evidence="5" id="KW-0408">Iron</keyword>
<dbReference type="SMART" id="SM00729">
    <property type="entry name" value="Elp3"/>
    <property type="match status" value="1"/>
</dbReference>
<evidence type="ECO:0000256" key="5">
    <source>
        <dbReference type="ARBA" id="ARBA00023004"/>
    </source>
</evidence>
<dbReference type="PANTHER" id="PTHR43306">
    <property type="entry name" value="7,8-DIHYDRO-6-HYDROXYMETHYLPTERIN DIMETHYLTRANSFERASE"/>
    <property type="match status" value="1"/>
</dbReference>
<dbReference type="InterPro" id="IPR007197">
    <property type="entry name" value="rSAM"/>
</dbReference>
<dbReference type="AlphaFoldDB" id="A0A3G1KX37"/>
<keyword evidence="6" id="KW-0411">Iron-sulfur</keyword>
<dbReference type="GO" id="GO:0046872">
    <property type="term" value="F:metal ion binding"/>
    <property type="evidence" value="ECO:0007669"/>
    <property type="project" value="UniProtKB-KW"/>
</dbReference>
<dbReference type="Pfam" id="PF18978">
    <property type="entry name" value="DUF5714"/>
    <property type="match status" value="1"/>
</dbReference>
<dbReference type="SUPFAM" id="SSF102114">
    <property type="entry name" value="Radical SAM enzymes"/>
    <property type="match status" value="1"/>
</dbReference>
<dbReference type="GO" id="GO:0051539">
    <property type="term" value="F:4 iron, 4 sulfur cluster binding"/>
    <property type="evidence" value="ECO:0007669"/>
    <property type="project" value="UniProtKB-KW"/>
</dbReference>
<reference evidence="8 9" key="1">
    <citation type="submission" date="2016-10" db="EMBL/GenBank/DDBJ databases">
        <title>Complete Genome Sequence of Peptococcaceae strain DCMF.</title>
        <authorList>
            <person name="Edwards R.J."/>
            <person name="Holland S.I."/>
            <person name="Deshpande N.P."/>
            <person name="Wong Y.K."/>
            <person name="Ertan H."/>
            <person name="Manefield M."/>
            <person name="Russell T.L."/>
            <person name="Lee M.J."/>
        </authorList>
    </citation>
    <scope>NUCLEOTIDE SEQUENCE [LARGE SCALE GENOMIC DNA]</scope>
    <source>
        <strain evidence="8 9">DCMF</strain>
    </source>
</reference>
<keyword evidence="4" id="KW-0479">Metal-binding</keyword>
<dbReference type="GO" id="GO:0032324">
    <property type="term" value="P:molybdopterin cofactor biosynthetic process"/>
    <property type="evidence" value="ECO:0007669"/>
    <property type="project" value="UniProtKB-ARBA"/>
</dbReference>
<dbReference type="InterPro" id="IPR013785">
    <property type="entry name" value="Aldolase_TIM"/>
</dbReference>
<dbReference type="SFLD" id="SFLDG01067">
    <property type="entry name" value="SPASM/twitch_domain_containing"/>
    <property type="match status" value="1"/>
</dbReference>
<dbReference type="Proteomes" id="UP000323521">
    <property type="component" value="Chromosome"/>
</dbReference>
<dbReference type="InterPro" id="IPR006638">
    <property type="entry name" value="Elp3/MiaA/NifB-like_rSAM"/>
</dbReference>
<dbReference type="NCBIfam" id="NF045646">
    <property type="entry name" value="rSAM_Se_TrsS"/>
    <property type="match status" value="1"/>
</dbReference>
<evidence type="ECO:0000313" key="9">
    <source>
        <dbReference type="Proteomes" id="UP000323521"/>
    </source>
</evidence>
<dbReference type="EMBL" id="CP017634">
    <property type="protein sequence ID" value="ATW26929.1"/>
    <property type="molecule type" value="Genomic_DNA"/>
</dbReference>
<dbReference type="InterPro" id="IPR054698">
    <property type="entry name" value="rSAM_Se_TrsS"/>
</dbReference>
<organism evidence="8 9">
    <name type="scientific">Formimonas warabiya</name>
    <dbReference type="NCBI Taxonomy" id="1761012"/>
    <lineage>
        <taxon>Bacteria</taxon>
        <taxon>Bacillati</taxon>
        <taxon>Bacillota</taxon>
        <taxon>Clostridia</taxon>
        <taxon>Eubacteriales</taxon>
        <taxon>Peptococcaceae</taxon>
        <taxon>Candidatus Formimonas</taxon>
    </lineage>
</organism>
<dbReference type="Gene3D" id="3.20.20.70">
    <property type="entry name" value="Aldolase class I"/>
    <property type="match status" value="1"/>
</dbReference>
<name>A0A3G1KX37_FORW1</name>
<sequence>MNQPENILRMTESVCPICLDKIPAQHVLAGGDIYLQKTCAKHGRFSTIIWRGDSKLDYHTWTKEKLPSQPEVCLTAPEKGCPFDCGLCSEHRQQTCCVLLEVTERCNLNCNFCFANSRAESADPSFEKISAWLEYLADLGKPFIHLSGGEPTVRNDLPEIISLAKGMGFPYIQLNTNGLRLGREPEYVKKLKEAGLSSVFMQFDGTRDEIYRQLRGRSLLAEKEKAIQNCGDNHLGVVLVPTVVPGINADNIGEIVNFALARIPSVRGIHFQPVSYFGRYPAAPLDEQRITLPEVISAIENQTKGIFKRENFTPSGCDHARCGFHGSFVLYPDGSVKSLTERSEQACCCSRPTDSSAVAKNRNFVARRWVRDSAENDREQIEENSGLESIDYFLSRVRSHGFTITGMAFQDCWNMDLERLRECSLHVFSPDGRIIPFCAYNLSSAEGESLYRKPGLSQISFMNRTAQIKNKADVLGDKTTVPDQQHESCCGTVKKTEGCLICGKKLIYSKESSKEMCFICRKEYESKMRCVDGHFICDQCHSGDILQMVESFLIASSEVNPLHLIQRVFDLPGLNMHGPEYHSMVPAVLVAAYQNLTGKKDIGKIRESIKRGACIKGGGCGYYGTCGSCVGAGIAVAVIDDVTPMSVDKRALANTVTGLALLEMSKHGGPRCCKREAVTAIKTFMRNTTYFRTVPDVNFTCKQYKINKDCIWEKCPYFPNLSR</sequence>
<dbReference type="PANTHER" id="PTHR43306:SF1">
    <property type="entry name" value="7,8-DIHYDRO-6-HYDROXYMETHYLPTERIN DIMETHYLTRANSFERASE"/>
    <property type="match status" value="1"/>
</dbReference>
<dbReference type="Pfam" id="PF04055">
    <property type="entry name" value="Radical_SAM"/>
    <property type="match status" value="1"/>
</dbReference>